<feature type="domain" description="N-acetyltransferase" evidence="5">
    <location>
        <begin position="31"/>
        <end position="178"/>
    </location>
</feature>
<gene>
    <name evidence="6" type="primary">rimI</name>
    <name evidence="6" type="ORF">L2422_08305</name>
</gene>
<dbReference type="Pfam" id="PF00583">
    <property type="entry name" value="Acetyltransf_1"/>
    <property type="match status" value="1"/>
</dbReference>
<dbReference type="SUPFAM" id="SSF55729">
    <property type="entry name" value="Acyl-CoA N-acyltransferases (Nat)"/>
    <property type="match status" value="1"/>
</dbReference>
<evidence type="ECO:0000256" key="1">
    <source>
        <dbReference type="ARBA" id="ARBA00005395"/>
    </source>
</evidence>
<keyword evidence="6" id="KW-0687">Ribonucleoprotein</keyword>
<comment type="caution">
    <text evidence="6">The sequence shown here is derived from an EMBL/GenBank/DDBJ whole genome shotgun (WGS) entry which is preliminary data.</text>
</comment>
<proteinExistence type="inferred from homology"/>
<dbReference type="EMBL" id="JAKHLF010000021">
    <property type="protein sequence ID" value="MCZ3845489.1"/>
    <property type="molecule type" value="Genomic_DNA"/>
</dbReference>
<dbReference type="CDD" id="cd04301">
    <property type="entry name" value="NAT_SF"/>
    <property type="match status" value="1"/>
</dbReference>
<sequence length="184" mass="20985">MLKKFRHFFKEEPEVNLNFTPYVINLAGRTMQVMQASEMNIPDLLELEKKVYQGKQPWSSFSFASELRKKHNSLYLVIYDKAQLVGFIGGRFIPCEGHITNIAVAPAYQGQGIGHYLINLIIEIAKKNGAAQVSLEVRADNEPAQKIYKSLGFEAQFVRTGYYQDDHMDAINMVLHLEGKEDTK</sequence>
<evidence type="ECO:0000256" key="3">
    <source>
        <dbReference type="ARBA" id="ARBA00022679"/>
    </source>
</evidence>
<dbReference type="Gene3D" id="3.40.630.30">
    <property type="match status" value="1"/>
</dbReference>
<keyword evidence="6" id="KW-0689">Ribosomal protein</keyword>
<dbReference type="InterPro" id="IPR006464">
    <property type="entry name" value="AcTrfase_RimI/Ard1"/>
</dbReference>
<organism evidence="6 7">
    <name type="scientific">Lactobacillus mulieris</name>
    <dbReference type="NCBI Taxonomy" id="2508708"/>
    <lineage>
        <taxon>Bacteria</taxon>
        <taxon>Bacillati</taxon>
        <taxon>Bacillota</taxon>
        <taxon>Bacilli</taxon>
        <taxon>Lactobacillales</taxon>
        <taxon>Lactobacillaceae</taxon>
        <taxon>Lactobacillus</taxon>
    </lineage>
</organism>
<evidence type="ECO:0000313" key="6">
    <source>
        <dbReference type="EMBL" id="MCZ3845489.1"/>
    </source>
</evidence>
<dbReference type="InterPro" id="IPR000182">
    <property type="entry name" value="GNAT_dom"/>
</dbReference>
<dbReference type="PROSITE" id="PS51186">
    <property type="entry name" value="GNAT"/>
    <property type="match status" value="1"/>
</dbReference>
<dbReference type="GO" id="GO:0008999">
    <property type="term" value="F:protein-N-terminal-alanine acetyltransferase activity"/>
    <property type="evidence" value="ECO:0007669"/>
    <property type="project" value="UniProtKB-EC"/>
</dbReference>
<reference evidence="6" key="1">
    <citation type="submission" date="2022-01" db="EMBL/GenBank/DDBJ databases">
        <title>VMRC isolate genome collection.</title>
        <authorList>
            <person name="France M."/>
            <person name="Rutt L."/>
            <person name="Humphrys M."/>
            <person name="Ravel J."/>
        </authorList>
    </citation>
    <scope>NUCLEOTIDE SEQUENCE</scope>
    <source>
        <strain evidence="6">C0127B5</strain>
    </source>
</reference>
<keyword evidence="3 6" id="KW-0808">Transferase</keyword>
<dbReference type="PANTHER" id="PTHR43420:SF44">
    <property type="entry name" value="ACETYLTRANSFERASE YPEA"/>
    <property type="match status" value="1"/>
</dbReference>
<accession>A0AAP3GXX0</accession>
<evidence type="ECO:0000259" key="5">
    <source>
        <dbReference type="PROSITE" id="PS51186"/>
    </source>
</evidence>
<dbReference type="InterPro" id="IPR050680">
    <property type="entry name" value="YpeA/RimI_acetyltransf"/>
</dbReference>
<dbReference type="AlphaFoldDB" id="A0AAP3GXX0"/>
<keyword evidence="4 6" id="KW-0012">Acyltransferase</keyword>
<dbReference type="Proteomes" id="UP001213015">
    <property type="component" value="Unassembled WGS sequence"/>
</dbReference>
<protein>
    <submittedName>
        <fullName evidence="6">Ribosomal protein S18-alanine N-acetyltransferase</fullName>
        <ecNumber evidence="6">2.3.1.266</ecNumber>
    </submittedName>
</protein>
<name>A0AAP3GXX0_9LACO</name>
<dbReference type="GO" id="GO:0005840">
    <property type="term" value="C:ribosome"/>
    <property type="evidence" value="ECO:0007669"/>
    <property type="project" value="UniProtKB-KW"/>
</dbReference>
<dbReference type="EC" id="2.3.1.266" evidence="6"/>
<dbReference type="PANTHER" id="PTHR43420">
    <property type="entry name" value="ACETYLTRANSFERASE"/>
    <property type="match status" value="1"/>
</dbReference>
<keyword evidence="2" id="KW-0963">Cytoplasm</keyword>
<evidence type="ECO:0000256" key="4">
    <source>
        <dbReference type="ARBA" id="ARBA00023315"/>
    </source>
</evidence>
<dbReference type="GeneID" id="97458438"/>
<dbReference type="InterPro" id="IPR016181">
    <property type="entry name" value="Acyl_CoA_acyltransferase"/>
</dbReference>
<evidence type="ECO:0000313" key="7">
    <source>
        <dbReference type="Proteomes" id="UP001213015"/>
    </source>
</evidence>
<dbReference type="NCBIfam" id="TIGR01575">
    <property type="entry name" value="rimI"/>
    <property type="match status" value="1"/>
</dbReference>
<evidence type="ECO:0000256" key="2">
    <source>
        <dbReference type="ARBA" id="ARBA00022490"/>
    </source>
</evidence>
<dbReference type="RefSeq" id="WP_006585792.1">
    <property type="nucleotide sequence ID" value="NZ_CP160088.1"/>
</dbReference>
<comment type="similarity">
    <text evidence="1">Belongs to the acetyltransferase family. RimI subfamily.</text>
</comment>